<evidence type="ECO:0000256" key="1">
    <source>
        <dbReference type="SAM" id="MobiDB-lite"/>
    </source>
</evidence>
<reference evidence="3 4" key="1">
    <citation type="submission" date="2017-01" db="EMBL/GenBank/DDBJ databases">
        <title>Whole-Genome Shotgun Sequencing of Two beta-Proteobacterial Species in Search of the Bulgecin Biosynthetic Cluster.</title>
        <authorList>
            <person name="Horsman M.E."/>
            <person name="Marous D.R."/>
            <person name="Li R."/>
            <person name="Oliver R.A."/>
            <person name="Byun B."/>
            <person name="Emrich S.J."/>
            <person name="Boggess B."/>
            <person name="Townsend C.A."/>
            <person name="Mobashery S."/>
        </authorList>
    </citation>
    <scope>NUCLEOTIDE SEQUENCE [LARGE SCALE GENOMIC DNA]</scope>
    <source>
        <strain evidence="3 4">ATCC 31363</strain>
    </source>
</reference>
<accession>A0A2A4EMA3</accession>
<organism evidence="3 4">
    <name type="scientific">Paraburkholderia acidicola</name>
    <dbReference type="NCBI Taxonomy" id="1912599"/>
    <lineage>
        <taxon>Bacteria</taxon>
        <taxon>Pseudomonadati</taxon>
        <taxon>Pseudomonadota</taxon>
        <taxon>Betaproteobacteria</taxon>
        <taxon>Burkholderiales</taxon>
        <taxon>Burkholderiaceae</taxon>
        <taxon>Paraburkholderia</taxon>
    </lineage>
</organism>
<evidence type="ECO:0000256" key="2">
    <source>
        <dbReference type="SAM" id="SignalP"/>
    </source>
</evidence>
<feature type="compositionally biased region" description="Low complexity" evidence="1">
    <location>
        <begin position="34"/>
        <end position="73"/>
    </location>
</feature>
<name>A0A2A4EMA3_9BURK</name>
<feature type="signal peptide" evidence="2">
    <location>
        <begin position="1"/>
        <end position="31"/>
    </location>
</feature>
<feature type="chain" id="PRO_5012765625" description="Lipoprotein" evidence="2">
    <location>
        <begin position="32"/>
        <end position="83"/>
    </location>
</feature>
<evidence type="ECO:0000313" key="3">
    <source>
        <dbReference type="EMBL" id="PCE22743.1"/>
    </source>
</evidence>
<dbReference type="Proteomes" id="UP000218022">
    <property type="component" value="Unassembled WGS sequence"/>
</dbReference>
<dbReference type="EMBL" id="MTZV01000006">
    <property type="protein sequence ID" value="PCE22743.1"/>
    <property type="molecule type" value="Genomic_DNA"/>
</dbReference>
<keyword evidence="2" id="KW-0732">Signal</keyword>
<evidence type="ECO:0008006" key="5">
    <source>
        <dbReference type="Google" id="ProtNLM"/>
    </source>
</evidence>
<dbReference type="AlphaFoldDB" id="A0A2A4EMA3"/>
<comment type="caution">
    <text evidence="3">The sequence shown here is derived from an EMBL/GenBank/DDBJ whole genome shotgun (WGS) entry which is preliminary data.</text>
</comment>
<evidence type="ECO:0000313" key="4">
    <source>
        <dbReference type="Proteomes" id="UP000218022"/>
    </source>
</evidence>
<feature type="region of interest" description="Disordered" evidence="1">
    <location>
        <begin position="34"/>
        <end position="83"/>
    </location>
</feature>
<dbReference type="RefSeq" id="WP_096724719.1">
    <property type="nucleotide sequence ID" value="NZ_MTZV01000006.1"/>
</dbReference>
<proteinExistence type="predicted"/>
<protein>
    <recommendedName>
        <fullName evidence="5">Lipoprotein</fullName>
    </recommendedName>
</protein>
<gene>
    <name evidence="3" type="ORF">BWP39_23980</name>
</gene>
<sequence length="83" mass="7822">MNAFYSMAITRARSAVLLGAMLCMSAVLLSACGGDSKSPSGGSGPGSSAQTPPAQGASTPAGASAPAGASTPANTKAVLHCAP</sequence>